<dbReference type="AlphaFoldDB" id="A0AB73QYG3"/>
<evidence type="ECO:0008006" key="3">
    <source>
        <dbReference type="Google" id="ProtNLM"/>
    </source>
</evidence>
<evidence type="ECO:0000313" key="1">
    <source>
        <dbReference type="EMBL" id="OYS94064.1"/>
    </source>
</evidence>
<dbReference type="Proteomes" id="UP000216681">
    <property type="component" value="Unassembled WGS sequence"/>
</dbReference>
<gene>
    <name evidence="1" type="ORF">CBG15_04815</name>
</gene>
<reference evidence="1 2" key="1">
    <citation type="submission" date="2017-05" db="EMBL/GenBank/DDBJ databases">
        <authorList>
            <person name="Lin X.B."/>
            <person name="Stothard P."/>
            <person name="Tasseva G."/>
            <person name="Walter J."/>
        </authorList>
    </citation>
    <scope>NUCLEOTIDE SEQUENCE [LARGE SCALE GENOMIC DNA]</scope>
    <source>
        <strain evidence="1 2">105n</strain>
    </source>
</reference>
<dbReference type="EMBL" id="NGPX01000019">
    <property type="protein sequence ID" value="OYS94064.1"/>
    <property type="molecule type" value="Genomic_DNA"/>
</dbReference>
<dbReference type="RefSeq" id="WP_094511759.1">
    <property type="nucleotide sequence ID" value="NZ_NGPU01000072.1"/>
</dbReference>
<comment type="caution">
    <text evidence="1">The sequence shown here is derived from an EMBL/GenBank/DDBJ whole genome shotgun (WGS) entry which is preliminary data.</text>
</comment>
<protein>
    <recommendedName>
        <fullName evidence="3">DNA-binding protein</fullName>
    </recommendedName>
</protein>
<name>A0AB73QYG3_LIMRT</name>
<proteinExistence type="predicted"/>
<reference evidence="1 2" key="2">
    <citation type="submission" date="2017-09" db="EMBL/GenBank/DDBJ databases">
        <title>Tripartite evolution among Lactobacillus johnsonii, Lactobacillus taiwanensis, Lactobacillus reuteri and their rodent host.</title>
        <authorList>
            <person name="Wang T."/>
            <person name="Knowles S."/>
            <person name="Cheng C."/>
        </authorList>
    </citation>
    <scope>NUCLEOTIDE SEQUENCE [LARGE SCALE GENOMIC DNA]</scope>
    <source>
        <strain evidence="1 2">105n</strain>
    </source>
</reference>
<accession>A0AB73QYG3</accession>
<organism evidence="1 2">
    <name type="scientific">Limosilactobacillus reuteri</name>
    <name type="common">Lactobacillus reuteri</name>
    <dbReference type="NCBI Taxonomy" id="1598"/>
    <lineage>
        <taxon>Bacteria</taxon>
        <taxon>Bacillati</taxon>
        <taxon>Bacillota</taxon>
        <taxon>Bacilli</taxon>
        <taxon>Lactobacillales</taxon>
        <taxon>Lactobacillaceae</taxon>
        <taxon>Limosilactobacillus</taxon>
    </lineage>
</organism>
<evidence type="ECO:0000313" key="2">
    <source>
        <dbReference type="Proteomes" id="UP000216681"/>
    </source>
</evidence>
<sequence length="117" mass="13688">MATPVRVVTLTVDELDRRMEQAAYKAVAKFVKDQEEKSKDDELVTTTELVELGKYGKSRETIKRFRDQIIAENPNQKIAIKHGRNWSYKLKAFDEWFVNHNEAHEEALKIDPRLRGD</sequence>